<comment type="caution">
    <text evidence="14">The sequence shown here is derived from an EMBL/GenBank/DDBJ whole genome shotgun (WGS) entry which is preliminary data.</text>
</comment>
<dbReference type="PANTHER" id="PTHR43738">
    <property type="entry name" value="ABC TRANSPORTER, MEMBRANE PROTEIN"/>
    <property type="match status" value="1"/>
</dbReference>
<dbReference type="Pfam" id="PF12704">
    <property type="entry name" value="MacB_PCD"/>
    <property type="match status" value="1"/>
</dbReference>
<evidence type="ECO:0000259" key="13">
    <source>
        <dbReference type="Pfam" id="PF12704"/>
    </source>
</evidence>
<dbReference type="InterPro" id="IPR025857">
    <property type="entry name" value="MacB_PCD"/>
</dbReference>
<evidence type="ECO:0000256" key="7">
    <source>
        <dbReference type="ARBA" id="ARBA00022692"/>
    </source>
</evidence>
<keyword evidence="8 11" id="KW-1133">Transmembrane helix</keyword>
<evidence type="ECO:0000256" key="8">
    <source>
        <dbReference type="ARBA" id="ARBA00022989"/>
    </source>
</evidence>
<feature type="transmembrane region" description="Helical" evidence="11">
    <location>
        <begin position="21"/>
        <end position="45"/>
    </location>
</feature>
<name>A0A095Z3E5_9FIRM</name>
<dbReference type="Proteomes" id="UP000029579">
    <property type="component" value="Unassembled WGS sequence"/>
</dbReference>
<feature type="transmembrane region" description="Helical" evidence="11">
    <location>
        <begin position="314"/>
        <end position="338"/>
    </location>
</feature>
<dbReference type="PANTHER" id="PTHR43738:SF1">
    <property type="entry name" value="HEMIN TRANSPORT SYSTEM PERMEASE PROTEIN HRTB-RELATED"/>
    <property type="match status" value="1"/>
</dbReference>
<sequence length="400" mass="45047">MKDLYTINLAKKNIENKKTRSITLIFLVGILTFILFMSSFIIFSLENGMKSLSDRMGADIIVVPEGYDSKITGAILRGEPNTFFFDKDILSRVKKIPGIEKACGQVYLATLSAGCCSFPIQVIGIDFSDDFSVKPWLEKQIKTPIKAGQVVVGANIVGDINHKVKFFNQEFDIRGRLAKTGMGFDNSVFMTIEETHRLAKEYEKIINHPVAKKDDISSILVKVEKNKDPKTIQKLIKEEFKKEKVYPLLPRKIMTQVSDSAKNMLIYVYILIALIWILAFFILSLVNTLSVKERKREFATIRILGATKKKLREVVLVESMLINGTGAVIGSVLSFVLSITFNNVFSSILNMPFLRPNIFLMILMLIIVIILGTLLGPISSIIAINKINKVELLLMQRDND</sequence>
<gene>
    <name evidence="14" type="ORF">HMPREF1630_08505</name>
</gene>
<protein>
    <recommendedName>
        <fullName evidence="4">Putative hemin transport system permease protein HrtB</fullName>
    </recommendedName>
</protein>
<evidence type="ECO:0000256" key="9">
    <source>
        <dbReference type="ARBA" id="ARBA00023136"/>
    </source>
</evidence>
<keyword evidence="5" id="KW-0813">Transport</keyword>
<organism evidence="14 15">
    <name type="scientific">Anaerococcus lactolyticus S7-1-13</name>
    <dbReference type="NCBI Taxonomy" id="1284686"/>
    <lineage>
        <taxon>Bacteria</taxon>
        <taxon>Bacillati</taxon>
        <taxon>Bacillota</taxon>
        <taxon>Tissierellia</taxon>
        <taxon>Tissierellales</taxon>
        <taxon>Peptoniphilaceae</taxon>
        <taxon>Anaerococcus</taxon>
    </lineage>
</organism>
<dbReference type="Pfam" id="PF02687">
    <property type="entry name" value="FtsX"/>
    <property type="match status" value="1"/>
</dbReference>
<feature type="transmembrane region" description="Helical" evidence="11">
    <location>
        <begin position="264"/>
        <end position="286"/>
    </location>
</feature>
<dbReference type="AlphaFoldDB" id="A0A095Z3E5"/>
<evidence type="ECO:0000256" key="4">
    <source>
        <dbReference type="ARBA" id="ARBA00016962"/>
    </source>
</evidence>
<evidence type="ECO:0000256" key="2">
    <source>
        <dbReference type="ARBA" id="ARBA00008697"/>
    </source>
</evidence>
<feature type="transmembrane region" description="Helical" evidence="11">
    <location>
        <begin position="358"/>
        <end position="384"/>
    </location>
</feature>
<comment type="similarity">
    <text evidence="2">Belongs to the ABC-4 integral membrane protein family. HrtB subfamily.</text>
</comment>
<evidence type="ECO:0000256" key="11">
    <source>
        <dbReference type="SAM" id="Phobius"/>
    </source>
</evidence>
<evidence type="ECO:0000256" key="6">
    <source>
        <dbReference type="ARBA" id="ARBA00022475"/>
    </source>
</evidence>
<dbReference type="InterPro" id="IPR051125">
    <property type="entry name" value="ABC-4/HrtB_transporter"/>
</dbReference>
<dbReference type="EMBL" id="JRMW01000043">
    <property type="protein sequence ID" value="KGF03024.1"/>
    <property type="molecule type" value="Genomic_DNA"/>
</dbReference>
<dbReference type="eggNOG" id="COG0577">
    <property type="taxonomic scope" value="Bacteria"/>
</dbReference>
<feature type="domain" description="MacB-like periplasmic core" evidence="13">
    <location>
        <begin position="33"/>
        <end position="238"/>
    </location>
</feature>
<keyword evidence="7 11" id="KW-0812">Transmembrane</keyword>
<evidence type="ECO:0000259" key="12">
    <source>
        <dbReference type="Pfam" id="PF02687"/>
    </source>
</evidence>
<comment type="function">
    <text evidence="10">Part of the ABC transporter complex hrt involved in hemin import. Responsible for the translocation of the substrate across the membrane.</text>
</comment>
<proteinExistence type="inferred from homology"/>
<evidence type="ECO:0000256" key="5">
    <source>
        <dbReference type="ARBA" id="ARBA00022448"/>
    </source>
</evidence>
<reference evidence="14 15" key="1">
    <citation type="submission" date="2014-07" db="EMBL/GenBank/DDBJ databases">
        <authorList>
            <person name="McCorrison J."/>
            <person name="Sanka R."/>
            <person name="Torralba M."/>
            <person name="Gillis M."/>
            <person name="Haft D.H."/>
            <person name="Methe B."/>
            <person name="Sutton G."/>
            <person name="Nelson K.E."/>
        </authorList>
    </citation>
    <scope>NUCLEOTIDE SEQUENCE [LARGE SCALE GENOMIC DNA]</scope>
    <source>
        <strain evidence="14 15">S7-1-13</strain>
    </source>
</reference>
<dbReference type="OrthoDB" id="6313at2"/>
<dbReference type="GO" id="GO:0005886">
    <property type="term" value="C:plasma membrane"/>
    <property type="evidence" value="ECO:0007669"/>
    <property type="project" value="UniProtKB-SubCell"/>
</dbReference>
<evidence type="ECO:0000256" key="1">
    <source>
        <dbReference type="ARBA" id="ARBA00004651"/>
    </source>
</evidence>
<dbReference type="RefSeq" id="WP_004827308.1">
    <property type="nucleotide sequence ID" value="NZ_JRMW01000043.1"/>
</dbReference>
<evidence type="ECO:0000313" key="15">
    <source>
        <dbReference type="Proteomes" id="UP000029579"/>
    </source>
</evidence>
<evidence type="ECO:0000313" key="14">
    <source>
        <dbReference type="EMBL" id="KGF03024.1"/>
    </source>
</evidence>
<comment type="subunit">
    <text evidence="3">The complex is composed of two ATP-binding proteins (HrtA), two transmembrane proteins (HrtB) and a solute-binding protein.</text>
</comment>
<feature type="domain" description="ABC3 transporter permease C-terminal" evidence="12">
    <location>
        <begin position="270"/>
        <end position="386"/>
    </location>
</feature>
<evidence type="ECO:0000256" key="10">
    <source>
        <dbReference type="ARBA" id="ARBA00024973"/>
    </source>
</evidence>
<keyword evidence="6" id="KW-1003">Cell membrane</keyword>
<keyword evidence="9 11" id="KW-0472">Membrane</keyword>
<accession>A0A095Z3E5</accession>
<dbReference type="InterPro" id="IPR003838">
    <property type="entry name" value="ABC3_permease_C"/>
</dbReference>
<evidence type="ECO:0000256" key="3">
    <source>
        <dbReference type="ARBA" id="ARBA00011131"/>
    </source>
</evidence>
<comment type="subcellular location">
    <subcellularLocation>
        <location evidence="1">Cell membrane</location>
        <topology evidence="1">Multi-pass membrane protein</topology>
    </subcellularLocation>
</comment>